<reference evidence="2" key="1">
    <citation type="submission" date="2022-08" db="EMBL/GenBank/DDBJ databases">
        <authorList>
            <person name="Wang H."/>
        </authorList>
    </citation>
    <scope>NUCLEOTIDE SEQUENCE</scope>
    <source>
        <strain evidence="2">PS10</strain>
    </source>
</reference>
<name>A0ABT7HNT2_9BACT</name>
<accession>A0ABT7HNT2</accession>
<keyword evidence="1" id="KW-0143">Chaperone</keyword>
<dbReference type="InterPro" id="IPR050289">
    <property type="entry name" value="TorD/DmsD_chaperones"/>
</dbReference>
<protein>
    <submittedName>
        <fullName evidence="2">Molecular chaperone TorD family protein</fullName>
    </submittedName>
</protein>
<proteinExistence type="predicted"/>
<dbReference type="InterPro" id="IPR020945">
    <property type="entry name" value="DMSO/NO3_reduct_chaperone"/>
</dbReference>
<organism evidence="2 3">
    <name type="scientific">Campylobacter gastrosuis</name>
    <dbReference type="NCBI Taxonomy" id="2974576"/>
    <lineage>
        <taxon>Bacteria</taxon>
        <taxon>Pseudomonadati</taxon>
        <taxon>Campylobacterota</taxon>
        <taxon>Epsilonproteobacteria</taxon>
        <taxon>Campylobacterales</taxon>
        <taxon>Campylobacteraceae</taxon>
        <taxon>Campylobacter</taxon>
    </lineage>
</organism>
<dbReference type="EMBL" id="JANURM010000003">
    <property type="protein sequence ID" value="MDL0088536.1"/>
    <property type="molecule type" value="Genomic_DNA"/>
</dbReference>
<dbReference type="InterPro" id="IPR036411">
    <property type="entry name" value="TorD-like_sf"/>
</dbReference>
<sequence>MNNENLSVLNARKIYYSLLAKFLVFSVRDDRFFGVLETLNIIKDYAIDDESHEAINDLIKNFSQNQLSDEYDEVFHAPPKPLHNTFSFYDEGYSAGSALVKIRQILAKTSIRKNEIDFKENEDNIGFVFALMSDFISKILAGDESYKERENELFVQIINPFIDEFLDRLYAHEGANLYKNVCVITRNFMEFERVYFGVSKPLYQREKNLKTTGISRSEAIRREGNKKRKFKDLNTKER</sequence>
<evidence type="ECO:0000313" key="3">
    <source>
        <dbReference type="Proteomes" id="UP001173801"/>
    </source>
</evidence>
<dbReference type="Proteomes" id="UP001173801">
    <property type="component" value="Unassembled WGS sequence"/>
</dbReference>
<dbReference type="Gene3D" id="1.10.3480.10">
    <property type="entry name" value="TorD-like"/>
    <property type="match status" value="1"/>
</dbReference>
<comment type="caution">
    <text evidence="2">The sequence shown here is derived from an EMBL/GenBank/DDBJ whole genome shotgun (WGS) entry which is preliminary data.</text>
</comment>
<evidence type="ECO:0000313" key="2">
    <source>
        <dbReference type="EMBL" id="MDL0088536.1"/>
    </source>
</evidence>
<keyword evidence="3" id="KW-1185">Reference proteome</keyword>
<dbReference type="Pfam" id="PF02613">
    <property type="entry name" value="Nitrate_red_del"/>
    <property type="match status" value="1"/>
</dbReference>
<dbReference type="PANTHER" id="PTHR34227:SF1">
    <property type="entry name" value="DIMETHYL SULFOXIDE REDUCTASE CHAPERONE-RELATED"/>
    <property type="match status" value="1"/>
</dbReference>
<dbReference type="RefSeq" id="WP_284937192.1">
    <property type="nucleotide sequence ID" value="NZ_JANURM010000003.1"/>
</dbReference>
<dbReference type="SUPFAM" id="SSF89155">
    <property type="entry name" value="TorD-like"/>
    <property type="match status" value="1"/>
</dbReference>
<evidence type="ECO:0000256" key="1">
    <source>
        <dbReference type="ARBA" id="ARBA00023186"/>
    </source>
</evidence>
<dbReference type="PANTHER" id="PTHR34227">
    <property type="entry name" value="CHAPERONE PROTEIN YCDY"/>
    <property type="match status" value="1"/>
</dbReference>
<reference evidence="2" key="2">
    <citation type="journal article" date="2023" name="Microorganisms">
        <title>Isolation and Genomic Characteristics of Cat-Borne Campylobacter felis sp. nov. and Sheep-Borne Campylobacter ovis sp. nov.</title>
        <authorList>
            <person name="Wang H."/>
            <person name="Li Y."/>
            <person name="Gu Y."/>
            <person name="Zhou G."/>
            <person name="Chen X."/>
            <person name="Zhang X."/>
            <person name="Shao Z."/>
            <person name="Zhang J."/>
            <person name="Zhang M."/>
        </authorList>
    </citation>
    <scope>NUCLEOTIDE SEQUENCE</scope>
    <source>
        <strain evidence="2">PS10</strain>
    </source>
</reference>
<gene>
    <name evidence="2" type="ORF">NYG85_04005</name>
</gene>